<keyword evidence="3" id="KW-1185">Reference proteome</keyword>
<dbReference type="Proteomes" id="UP000709295">
    <property type="component" value="Unassembled WGS sequence"/>
</dbReference>
<organism evidence="2 3">
    <name type="scientific">Phytophthora aleatoria</name>
    <dbReference type="NCBI Taxonomy" id="2496075"/>
    <lineage>
        <taxon>Eukaryota</taxon>
        <taxon>Sar</taxon>
        <taxon>Stramenopiles</taxon>
        <taxon>Oomycota</taxon>
        <taxon>Peronosporomycetes</taxon>
        <taxon>Peronosporales</taxon>
        <taxon>Peronosporaceae</taxon>
        <taxon>Phytophthora</taxon>
    </lineage>
</organism>
<feature type="region of interest" description="Disordered" evidence="1">
    <location>
        <begin position="114"/>
        <end position="140"/>
    </location>
</feature>
<evidence type="ECO:0000256" key="1">
    <source>
        <dbReference type="SAM" id="MobiDB-lite"/>
    </source>
</evidence>
<feature type="region of interest" description="Disordered" evidence="1">
    <location>
        <begin position="33"/>
        <end position="53"/>
    </location>
</feature>
<sequence length="194" mass="20834">MSFSMASRLGHPPIYFSDSLVGQVLPRVHVGRHHAGASGSSIPTLQTSSKGEAPMFAPYPPRGLGYEHHTVDAKTGELRSLVGPTGVVPQPVSILYNVANKPNSDSTKLLQHCASSPAMPDKPSSLPRQTAQSSDAAREKSRAIAAGETWLLVRRATRARGASWLRSSVCSKVVSGRHGAWLFQQLTQVKPNFD</sequence>
<dbReference type="AlphaFoldDB" id="A0A8J5I9H0"/>
<proteinExistence type="predicted"/>
<evidence type="ECO:0000313" key="2">
    <source>
        <dbReference type="EMBL" id="KAG6942626.1"/>
    </source>
</evidence>
<feature type="compositionally biased region" description="Polar residues" evidence="1">
    <location>
        <begin position="38"/>
        <end position="50"/>
    </location>
</feature>
<gene>
    <name evidence="2" type="ORF">JG688_00018023</name>
</gene>
<comment type="caution">
    <text evidence="2">The sequence shown here is derived from an EMBL/GenBank/DDBJ whole genome shotgun (WGS) entry which is preliminary data.</text>
</comment>
<reference evidence="2" key="1">
    <citation type="submission" date="2021-01" db="EMBL/GenBank/DDBJ databases">
        <title>Phytophthora aleatoria, a newly-described species from Pinus radiata is distinct from Phytophthora cactorum isolates based on comparative genomics.</title>
        <authorList>
            <person name="Mcdougal R."/>
            <person name="Panda P."/>
            <person name="Williams N."/>
            <person name="Studholme D.J."/>
        </authorList>
    </citation>
    <scope>NUCLEOTIDE SEQUENCE</scope>
    <source>
        <strain evidence="2">NZFS 4037</strain>
    </source>
</reference>
<evidence type="ECO:0000313" key="3">
    <source>
        <dbReference type="Proteomes" id="UP000709295"/>
    </source>
</evidence>
<accession>A0A8J5I9H0</accession>
<protein>
    <submittedName>
        <fullName evidence="2">Uncharacterized protein</fullName>
    </submittedName>
</protein>
<name>A0A8J5I9H0_9STRA</name>
<dbReference type="EMBL" id="JAENGY010003027">
    <property type="protein sequence ID" value="KAG6942626.1"/>
    <property type="molecule type" value="Genomic_DNA"/>
</dbReference>
<feature type="compositionally biased region" description="Polar residues" evidence="1">
    <location>
        <begin position="126"/>
        <end position="135"/>
    </location>
</feature>